<dbReference type="GeneID" id="102444570"/>
<feature type="compositionally biased region" description="Basic and acidic residues" evidence="2">
    <location>
        <begin position="395"/>
        <end position="407"/>
    </location>
</feature>
<accession>K7G1B0</accession>
<proteinExistence type="inferred from homology"/>
<dbReference type="EMBL" id="AGCU01157536">
    <property type="status" value="NOT_ANNOTATED_CDS"/>
    <property type="molecule type" value="Genomic_DNA"/>
</dbReference>
<evidence type="ECO:0000313" key="3">
    <source>
        <dbReference type="Ensembl" id="ENSPSIP00000014070.1"/>
    </source>
</evidence>
<reference evidence="3" key="4">
    <citation type="submission" date="2025-09" db="UniProtKB">
        <authorList>
            <consortium name="Ensembl"/>
        </authorList>
    </citation>
    <scope>IDENTIFICATION</scope>
</reference>
<dbReference type="OrthoDB" id="6755972at2759"/>
<dbReference type="OMA" id="VKYGAWY"/>
<dbReference type="PANTHER" id="PTHR46449:SF5">
    <property type="entry name" value="FAMILY WITH SEQUENCE SIMILARITY 47 MEMBER E"/>
    <property type="match status" value="1"/>
</dbReference>
<feature type="compositionally biased region" description="Basic and acidic residues" evidence="2">
    <location>
        <begin position="139"/>
        <end position="152"/>
    </location>
</feature>
<evidence type="ECO:0000256" key="1">
    <source>
        <dbReference type="ARBA" id="ARBA00005277"/>
    </source>
</evidence>
<reference evidence="3" key="3">
    <citation type="submission" date="2025-08" db="UniProtKB">
        <authorList>
            <consortium name="Ensembl"/>
        </authorList>
    </citation>
    <scope>IDENTIFICATION</scope>
</reference>
<name>K7G1B0_PELSI</name>
<dbReference type="HOGENOM" id="CLU_055231_0_0_1"/>
<dbReference type="Pfam" id="PF14642">
    <property type="entry name" value="FAM47"/>
    <property type="match status" value="1"/>
</dbReference>
<keyword evidence="4" id="KW-1185">Reference proteome</keyword>
<evidence type="ECO:0000256" key="2">
    <source>
        <dbReference type="SAM" id="MobiDB-lite"/>
    </source>
</evidence>
<dbReference type="Proteomes" id="UP000007267">
    <property type="component" value="Unassembled WGS sequence"/>
</dbReference>
<dbReference type="Ensembl" id="ENSPSIT00000014135.1">
    <property type="protein sequence ID" value="ENSPSIP00000014070.1"/>
    <property type="gene ID" value="ENSPSIG00000012630.1"/>
</dbReference>
<sequence>MPSKYFQERDKRRFSDSLNSQRWRFLKRGLDDFRSGFPPPTGNIILCGTKGPAPIVLGNLTSDATRMARNKGRKKCTKIQVSPSKLSPLQKARRDLIAQTEYCLSQHPLALYPHLEDSVPPELFEEVVAILDPEMHVNNEAGYKDCDGESHTPQKLQPQQEEERESKEMSSKPSALKKAKGKNAQYTYLSKKEVAAREKKASLSYSPLLDENVRRVTKEFCDWVASLEGEKYKVDEATILSLFDTRYESKPVLSVPIHVVELHNVPAELRKYVSVSPPSTAVKSPLHTRCHPCLAKDPSQPKREKIRYGAWYLEPKTWRKQRANEPLEDPNATVDTFQILRNQLSAKDAEFMQLHGTRAFQEFLERKGYRKPAFLLQMLAAQDANRAQEWTSKGFKKESLKKPEGIREGSSSTIVN</sequence>
<evidence type="ECO:0000313" key="4">
    <source>
        <dbReference type="Proteomes" id="UP000007267"/>
    </source>
</evidence>
<feature type="region of interest" description="Disordered" evidence="2">
    <location>
        <begin position="139"/>
        <end position="182"/>
    </location>
</feature>
<dbReference type="InterPro" id="IPR032743">
    <property type="entry name" value="FAM47"/>
</dbReference>
<protein>
    <submittedName>
        <fullName evidence="3">Protein FAM47E-like</fullName>
    </submittedName>
</protein>
<dbReference type="GO" id="GO:0000785">
    <property type="term" value="C:chromatin"/>
    <property type="evidence" value="ECO:0007669"/>
    <property type="project" value="TreeGrafter"/>
</dbReference>
<reference evidence="4" key="2">
    <citation type="journal article" date="2013" name="Nat. Genet.">
        <title>The draft genomes of soft-shell turtle and green sea turtle yield insights into the development and evolution of the turtle-specific body plan.</title>
        <authorList>
            <person name="Wang Z."/>
            <person name="Pascual-Anaya J."/>
            <person name="Zadissa A."/>
            <person name="Li W."/>
            <person name="Niimura Y."/>
            <person name="Huang Z."/>
            <person name="Li C."/>
            <person name="White S."/>
            <person name="Xiong Z."/>
            <person name="Fang D."/>
            <person name="Wang B."/>
            <person name="Ming Y."/>
            <person name="Chen Y."/>
            <person name="Zheng Y."/>
            <person name="Kuraku S."/>
            <person name="Pignatelli M."/>
            <person name="Herrero J."/>
            <person name="Beal K."/>
            <person name="Nozawa M."/>
            <person name="Li Q."/>
            <person name="Wang J."/>
            <person name="Zhang H."/>
            <person name="Yu L."/>
            <person name="Shigenobu S."/>
            <person name="Wang J."/>
            <person name="Liu J."/>
            <person name="Flicek P."/>
            <person name="Searle S."/>
            <person name="Wang J."/>
            <person name="Kuratani S."/>
            <person name="Yin Y."/>
            <person name="Aken B."/>
            <person name="Zhang G."/>
            <person name="Irie N."/>
        </authorList>
    </citation>
    <scope>NUCLEOTIDE SEQUENCE [LARGE SCALE GENOMIC DNA]</scope>
    <source>
        <strain evidence="4">Daiwa-1</strain>
    </source>
</reference>
<reference evidence="4" key="1">
    <citation type="submission" date="2011-10" db="EMBL/GenBank/DDBJ databases">
        <authorList>
            <consortium name="Soft-shell Turtle Genome Consortium"/>
        </authorList>
    </citation>
    <scope>NUCLEOTIDE SEQUENCE [LARGE SCALE GENOMIC DNA]</scope>
    <source>
        <strain evidence="4">Daiwa-1</strain>
    </source>
</reference>
<dbReference type="AlphaFoldDB" id="K7G1B0"/>
<dbReference type="EMBL" id="AGCU01157535">
    <property type="status" value="NOT_ANNOTATED_CDS"/>
    <property type="molecule type" value="Genomic_DNA"/>
</dbReference>
<organism evidence="3 4">
    <name type="scientific">Pelodiscus sinensis</name>
    <name type="common">Chinese softshell turtle</name>
    <name type="synonym">Trionyx sinensis</name>
    <dbReference type="NCBI Taxonomy" id="13735"/>
    <lineage>
        <taxon>Eukaryota</taxon>
        <taxon>Metazoa</taxon>
        <taxon>Chordata</taxon>
        <taxon>Craniata</taxon>
        <taxon>Vertebrata</taxon>
        <taxon>Euteleostomi</taxon>
        <taxon>Archelosauria</taxon>
        <taxon>Testudinata</taxon>
        <taxon>Testudines</taxon>
        <taxon>Cryptodira</taxon>
        <taxon>Trionychia</taxon>
        <taxon>Trionychidae</taxon>
        <taxon>Pelodiscus</taxon>
    </lineage>
</organism>
<dbReference type="GeneTree" id="ENSGT00940000165114"/>
<comment type="similarity">
    <text evidence="1">Belongs to the FAM47 family.</text>
</comment>
<feature type="region of interest" description="Disordered" evidence="2">
    <location>
        <begin position="395"/>
        <end position="416"/>
    </location>
</feature>
<dbReference type="GO" id="GO:0045815">
    <property type="term" value="P:transcription initiation-coupled chromatin remodeling"/>
    <property type="evidence" value="ECO:0007669"/>
    <property type="project" value="TreeGrafter"/>
</dbReference>
<dbReference type="PANTHER" id="PTHR46449">
    <property type="entry name" value="ZGC:158260"/>
    <property type="match status" value="1"/>
</dbReference>
<dbReference type="eggNOG" id="ENOG502QRUF">
    <property type="taxonomic scope" value="Eukaryota"/>
</dbReference>
<dbReference type="RefSeq" id="XP_006133948.1">
    <property type="nucleotide sequence ID" value="XM_006133886.3"/>
</dbReference>